<organism evidence="9 10">
    <name type="scientific">Actinocorallia herbida</name>
    <dbReference type="NCBI Taxonomy" id="58109"/>
    <lineage>
        <taxon>Bacteria</taxon>
        <taxon>Bacillati</taxon>
        <taxon>Actinomycetota</taxon>
        <taxon>Actinomycetes</taxon>
        <taxon>Streptosporangiales</taxon>
        <taxon>Thermomonosporaceae</taxon>
        <taxon>Actinocorallia</taxon>
    </lineage>
</organism>
<name>A0A3N1D553_9ACTN</name>
<keyword evidence="3 6" id="KW-0812">Transmembrane</keyword>
<comment type="caution">
    <text evidence="9">The sequence shown here is derived from an EMBL/GenBank/DDBJ whole genome shotgun (WGS) entry which is preliminary data.</text>
</comment>
<evidence type="ECO:0000259" key="7">
    <source>
        <dbReference type="Pfam" id="PF09851"/>
    </source>
</evidence>
<evidence type="ECO:0000256" key="3">
    <source>
        <dbReference type="ARBA" id="ARBA00022692"/>
    </source>
</evidence>
<evidence type="ECO:0000256" key="2">
    <source>
        <dbReference type="ARBA" id="ARBA00022475"/>
    </source>
</evidence>
<comment type="subcellular location">
    <subcellularLocation>
        <location evidence="1">Cell membrane</location>
        <topology evidence="1">Multi-pass membrane protein</topology>
    </subcellularLocation>
</comment>
<evidence type="ECO:0000313" key="9">
    <source>
        <dbReference type="EMBL" id="ROO88671.1"/>
    </source>
</evidence>
<reference evidence="9 10" key="1">
    <citation type="submission" date="2018-11" db="EMBL/GenBank/DDBJ databases">
        <title>Sequencing the genomes of 1000 actinobacteria strains.</title>
        <authorList>
            <person name="Klenk H.-P."/>
        </authorList>
    </citation>
    <scope>NUCLEOTIDE SEQUENCE [LARGE SCALE GENOMIC DNA]</scope>
    <source>
        <strain evidence="9 10">DSM 44254</strain>
    </source>
</reference>
<dbReference type="EMBL" id="RJKE01000001">
    <property type="protein sequence ID" value="ROO88671.1"/>
    <property type="molecule type" value="Genomic_DNA"/>
</dbReference>
<keyword evidence="4 6" id="KW-1133">Transmembrane helix</keyword>
<keyword evidence="10" id="KW-1185">Reference proteome</keyword>
<evidence type="ECO:0000256" key="4">
    <source>
        <dbReference type="ARBA" id="ARBA00022989"/>
    </source>
</evidence>
<protein>
    <submittedName>
        <fullName evidence="9">Phospholipase D-like protein</fullName>
    </submittedName>
</protein>
<dbReference type="GO" id="GO:0005886">
    <property type="term" value="C:plasma membrane"/>
    <property type="evidence" value="ECO:0007669"/>
    <property type="project" value="UniProtKB-SubCell"/>
</dbReference>
<feature type="domain" description="SHOCT" evidence="7">
    <location>
        <begin position="101"/>
        <end position="128"/>
    </location>
</feature>
<dbReference type="Pfam" id="PF09851">
    <property type="entry name" value="SHOCT"/>
    <property type="match status" value="1"/>
</dbReference>
<feature type="transmembrane region" description="Helical" evidence="6">
    <location>
        <begin position="47"/>
        <end position="65"/>
    </location>
</feature>
<proteinExistence type="predicted"/>
<dbReference type="InterPro" id="IPR018649">
    <property type="entry name" value="SHOCT"/>
</dbReference>
<dbReference type="InterPro" id="IPR027379">
    <property type="entry name" value="CLS_N"/>
</dbReference>
<dbReference type="Pfam" id="PF13396">
    <property type="entry name" value="PLDc_N"/>
    <property type="match status" value="1"/>
</dbReference>
<evidence type="ECO:0000313" key="10">
    <source>
        <dbReference type="Proteomes" id="UP000272400"/>
    </source>
</evidence>
<keyword evidence="2" id="KW-1003">Cell membrane</keyword>
<dbReference type="Proteomes" id="UP000272400">
    <property type="component" value="Unassembled WGS sequence"/>
</dbReference>
<gene>
    <name evidence="9" type="ORF">EDD29_6345</name>
</gene>
<sequence length="130" mass="15125">MDDYPMLNLFWTMLIFFCWIIWIFLLFRVFADLFRDHELSGWAKAGWTVLVIVLPMVGVLIYLIARGSGMARRDLAEAQRREEEFRSYVRETAQTPASSADELGKLADLKDRNIITTEEYERAKSKILAA</sequence>
<dbReference type="OrthoDB" id="7596142at2"/>
<dbReference type="AlphaFoldDB" id="A0A3N1D553"/>
<dbReference type="RefSeq" id="WP_123667882.1">
    <property type="nucleotide sequence ID" value="NZ_RJKE01000001.1"/>
</dbReference>
<feature type="domain" description="Cardiolipin synthase N-terminal" evidence="8">
    <location>
        <begin position="20"/>
        <end position="66"/>
    </location>
</feature>
<evidence type="ECO:0000256" key="5">
    <source>
        <dbReference type="ARBA" id="ARBA00023136"/>
    </source>
</evidence>
<keyword evidence="5 6" id="KW-0472">Membrane</keyword>
<accession>A0A3N1D553</accession>
<evidence type="ECO:0000256" key="1">
    <source>
        <dbReference type="ARBA" id="ARBA00004651"/>
    </source>
</evidence>
<evidence type="ECO:0000256" key="6">
    <source>
        <dbReference type="SAM" id="Phobius"/>
    </source>
</evidence>
<evidence type="ECO:0000259" key="8">
    <source>
        <dbReference type="Pfam" id="PF13396"/>
    </source>
</evidence>
<feature type="transmembrane region" description="Helical" evidence="6">
    <location>
        <begin position="7"/>
        <end position="27"/>
    </location>
</feature>